<reference evidence="2" key="1">
    <citation type="submission" date="2022-11" db="UniProtKB">
        <authorList>
            <consortium name="WormBaseParasite"/>
        </authorList>
    </citation>
    <scope>IDENTIFICATION</scope>
</reference>
<dbReference type="Proteomes" id="UP000887576">
    <property type="component" value="Unplaced"/>
</dbReference>
<proteinExistence type="predicted"/>
<evidence type="ECO:0000313" key="2">
    <source>
        <dbReference type="WBParaSite" id="JU765_v2.g7287.t1"/>
    </source>
</evidence>
<organism evidence="1 2">
    <name type="scientific">Panagrolaimus sp. JU765</name>
    <dbReference type="NCBI Taxonomy" id="591449"/>
    <lineage>
        <taxon>Eukaryota</taxon>
        <taxon>Metazoa</taxon>
        <taxon>Ecdysozoa</taxon>
        <taxon>Nematoda</taxon>
        <taxon>Chromadorea</taxon>
        <taxon>Rhabditida</taxon>
        <taxon>Tylenchina</taxon>
        <taxon>Panagrolaimomorpha</taxon>
        <taxon>Panagrolaimoidea</taxon>
        <taxon>Panagrolaimidae</taxon>
        <taxon>Panagrolaimus</taxon>
    </lineage>
</organism>
<protein>
    <submittedName>
        <fullName evidence="2">TM2 domain-containing protein</fullName>
    </submittedName>
</protein>
<evidence type="ECO:0000313" key="1">
    <source>
        <dbReference type="Proteomes" id="UP000887576"/>
    </source>
</evidence>
<sequence length="185" mass="21512">MNRFLLIIFFIIFLHHHKKCLAIVNCNKLLIGQYYCSEPELDLETEQPKTCNKDNSITLNCTLRPGLKCKNNRSVTTFFEKKIENACRFSASKSHVTTLIFSVFFGIFGADRFYLGHYTMGCFKLFSCGFFLLLYVIDIVFIALERIGPVDESFYHVEQYGSRVFSPQFSNETTLYLFNCFDCVK</sequence>
<name>A0AC34RJ35_9BILA</name>
<accession>A0AC34RJ35</accession>
<dbReference type="WBParaSite" id="JU765_v2.g7287.t1">
    <property type="protein sequence ID" value="JU765_v2.g7287.t1"/>
    <property type="gene ID" value="JU765_v2.g7287"/>
</dbReference>